<comment type="caution">
    <text evidence="1">The sequence shown here is derived from an EMBL/GenBank/DDBJ whole genome shotgun (WGS) entry which is preliminary data.</text>
</comment>
<dbReference type="AlphaFoldDB" id="A0A9D1R444"/>
<protein>
    <submittedName>
        <fullName evidence="1">Uncharacterized protein</fullName>
    </submittedName>
</protein>
<sequence length="161" mass="16746">MTTREKILLALMGVAVTAGAVQFGLSLLSPVAPAGQADVLQEARTVAGEVTARLQTLPLSEGQRYVLAVSLRSAPRNPFQLPERGPAAPPGEAAAAGGLVYSGYVQVGKARLAIVGGLEYGVGDTLPNTGDVIRAIRSDGLVLYSPSRNAEWELPYTGDDM</sequence>
<gene>
    <name evidence="1" type="ORF">H9874_11595</name>
</gene>
<name>A0A9D1R444_9BACT</name>
<reference evidence="1" key="2">
    <citation type="submission" date="2021-04" db="EMBL/GenBank/DDBJ databases">
        <authorList>
            <person name="Gilroy R."/>
        </authorList>
    </citation>
    <scope>NUCLEOTIDE SEQUENCE</scope>
    <source>
        <strain evidence="1">ChiSxjej5B17-1746</strain>
    </source>
</reference>
<evidence type="ECO:0000313" key="1">
    <source>
        <dbReference type="EMBL" id="HIW79766.1"/>
    </source>
</evidence>
<evidence type="ECO:0000313" key="2">
    <source>
        <dbReference type="Proteomes" id="UP000824264"/>
    </source>
</evidence>
<dbReference type="EMBL" id="DXGI01000434">
    <property type="protein sequence ID" value="HIW79766.1"/>
    <property type="molecule type" value="Genomic_DNA"/>
</dbReference>
<proteinExistence type="predicted"/>
<dbReference type="Proteomes" id="UP000824264">
    <property type="component" value="Unassembled WGS sequence"/>
</dbReference>
<reference evidence="1" key="1">
    <citation type="journal article" date="2021" name="PeerJ">
        <title>Extensive microbial diversity within the chicken gut microbiome revealed by metagenomics and culture.</title>
        <authorList>
            <person name="Gilroy R."/>
            <person name="Ravi A."/>
            <person name="Getino M."/>
            <person name="Pursley I."/>
            <person name="Horton D.L."/>
            <person name="Alikhan N.F."/>
            <person name="Baker D."/>
            <person name="Gharbi K."/>
            <person name="Hall N."/>
            <person name="Watson M."/>
            <person name="Adriaenssens E.M."/>
            <person name="Foster-Nyarko E."/>
            <person name="Jarju S."/>
            <person name="Secka A."/>
            <person name="Antonio M."/>
            <person name="Oren A."/>
            <person name="Chaudhuri R.R."/>
            <person name="La Ragione R."/>
            <person name="Hildebrand F."/>
            <person name="Pallen M.J."/>
        </authorList>
    </citation>
    <scope>NUCLEOTIDE SEQUENCE</scope>
    <source>
        <strain evidence="1">ChiSxjej5B17-1746</strain>
    </source>
</reference>
<accession>A0A9D1R444</accession>
<organism evidence="1 2">
    <name type="scientific">Candidatus Bilophila faecipullorum</name>
    <dbReference type="NCBI Taxonomy" id="2838482"/>
    <lineage>
        <taxon>Bacteria</taxon>
        <taxon>Pseudomonadati</taxon>
        <taxon>Thermodesulfobacteriota</taxon>
        <taxon>Desulfovibrionia</taxon>
        <taxon>Desulfovibrionales</taxon>
        <taxon>Desulfovibrionaceae</taxon>
        <taxon>Bilophila</taxon>
    </lineage>
</organism>